<evidence type="ECO:0000256" key="7">
    <source>
        <dbReference type="ARBA" id="ARBA00049534"/>
    </source>
</evidence>
<dbReference type="OrthoDB" id="9810320at2"/>
<evidence type="ECO:0000313" key="14">
    <source>
        <dbReference type="Proteomes" id="UP000251213"/>
    </source>
</evidence>
<dbReference type="InterPro" id="IPR021196">
    <property type="entry name" value="PdxT/SNO_CS"/>
</dbReference>
<dbReference type="GO" id="GO:0004359">
    <property type="term" value="F:glutaminase activity"/>
    <property type="evidence" value="ECO:0007669"/>
    <property type="project" value="UniProtKB-UniRule"/>
</dbReference>
<proteinExistence type="inferred from homology"/>
<comment type="subunit">
    <text evidence="9 10">In the presence of PdxS, forms a dodecamer of heterodimers. Only shows activity in the heterodimer.</text>
</comment>
<comment type="pathway">
    <text evidence="10">Cofactor biosynthesis; pyridoxal 5'-phosphate biosynthesis.</text>
</comment>
<organism evidence="13 14">
    <name type="scientific">Thermoflavimicrobium daqui</name>
    <dbReference type="NCBI Taxonomy" id="2137476"/>
    <lineage>
        <taxon>Bacteria</taxon>
        <taxon>Bacillati</taxon>
        <taxon>Bacillota</taxon>
        <taxon>Bacilli</taxon>
        <taxon>Bacillales</taxon>
        <taxon>Thermoactinomycetaceae</taxon>
        <taxon>Thermoflavimicrobium</taxon>
    </lineage>
</organism>
<dbReference type="NCBIfam" id="TIGR03800">
    <property type="entry name" value="PLP_synth_Pdx2"/>
    <property type="match status" value="1"/>
</dbReference>
<feature type="binding site" evidence="10 12">
    <location>
        <position position="105"/>
    </location>
    <ligand>
        <name>L-glutamine</name>
        <dbReference type="ChEBI" id="CHEBI:58359"/>
    </ligand>
</feature>
<name>A0A364K3U2_9BACL</name>
<evidence type="ECO:0000256" key="1">
    <source>
        <dbReference type="ARBA" id="ARBA00008345"/>
    </source>
</evidence>
<comment type="similarity">
    <text evidence="1 10">Belongs to the glutaminase PdxT/SNO family.</text>
</comment>
<dbReference type="EC" id="4.3.3.6" evidence="10"/>
<keyword evidence="4 10" id="KW-0315">Glutamine amidotransferase</keyword>
<evidence type="ECO:0000256" key="5">
    <source>
        <dbReference type="ARBA" id="ARBA00023239"/>
    </source>
</evidence>
<dbReference type="InterPro" id="IPR002161">
    <property type="entry name" value="PdxT/SNO"/>
</dbReference>
<dbReference type="PANTHER" id="PTHR31559:SF0">
    <property type="entry name" value="PYRIDOXAL 5'-PHOSPHATE SYNTHASE SUBUNIT SNO1-RELATED"/>
    <property type="match status" value="1"/>
</dbReference>
<keyword evidence="3 10" id="KW-0663">Pyridoxal phosphate</keyword>
<dbReference type="Gene3D" id="3.40.50.880">
    <property type="match status" value="1"/>
</dbReference>
<dbReference type="PROSITE" id="PS51274">
    <property type="entry name" value="GATASE_COBBQ"/>
    <property type="match status" value="1"/>
</dbReference>
<evidence type="ECO:0000256" key="4">
    <source>
        <dbReference type="ARBA" id="ARBA00022962"/>
    </source>
</evidence>
<dbReference type="CDD" id="cd01749">
    <property type="entry name" value="GATase1_PB"/>
    <property type="match status" value="1"/>
</dbReference>
<evidence type="ECO:0000256" key="6">
    <source>
        <dbReference type="ARBA" id="ARBA00047992"/>
    </source>
</evidence>
<dbReference type="GO" id="GO:0036381">
    <property type="term" value="F:pyridoxal 5'-phosphate synthase (glutamine hydrolysing) activity"/>
    <property type="evidence" value="ECO:0007669"/>
    <property type="project" value="UniProtKB-UniRule"/>
</dbReference>
<dbReference type="RefSeq" id="WP_113659411.1">
    <property type="nucleotide sequence ID" value="NZ_KZ845668.1"/>
</dbReference>
<feature type="active site" description="Charge relay system" evidence="10 11">
    <location>
        <position position="171"/>
    </location>
</feature>
<dbReference type="PROSITE" id="PS51273">
    <property type="entry name" value="GATASE_TYPE_1"/>
    <property type="match status" value="1"/>
</dbReference>
<comment type="caution">
    <text evidence="13">The sequence shown here is derived from an EMBL/GenBank/DDBJ whole genome shotgun (WGS) entry which is preliminary data.</text>
</comment>
<reference evidence="13 14" key="1">
    <citation type="submission" date="2018-06" db="EMBL/GenBank/DDBJ databases">
        <title>Thermoflavimicrobium daqus sp. nov., a thermophilic microbe isolated from Moutai-flavour Daqu.</title>
        <authorList>
            <person name="Wang X."/>
            <person name="Zhou H."/>
        </authorList>
    </citation>
    <scope>NUCLEOTIDE SEQUENCE [LARGE SCALE GENOMIC DNA]</scope>
    <source>
        <strain evidence="13 14">FBKL4.011</strain>
    </source>
</reference>
<feature type="binding site" evidence="10 12">
    <location>
        <begin position="46"/>
        <end position="48"/>
    </location>
    <ligand>
        <name>L-glutamine</name>
        <dbReference type="ChEBI" id="CHEBI:58359"/>
    </ligand>
</feature>
<protein>
    <recommendedName>
        <fullName evidence="10">Pyridoxal 5'-phosphate synthase subunit PdxT</fullName>
        <ecNumber evidence="10">4.3.3.6</ecNumber>
    </recommendedName>
    <alternativeName>
        <fullName evidence="10">Pdx2</fullName>
    </alternativeName>
    <alternativeName>
        <fullName evidence="10">Pyridoxal 5'-phosphate synthase glutaminase subunit</fullName>
        <ecNumber evidence="10">3.5.1.2</ecNumber>
    </alternativeName>
</protein>
<dbReference type="Proteomes" id="UP000251213">
    <property type="component" value="Unassembled WGS sequence"/>
</dbReference>
<dbReference type="GO" id="GO:0042823">
    <property type="term" value="P:pyridoxal phosphate biosynthetic process"/>
    <property type="evidence" value="ECO:0007669"/>
    <property type="project" value="UniProtKB-UniRule"/>
</dbReference>
<evidence type="ECO:0000313" key="13">
    <source>
        <dbReference type="EMBL" id="RAL23428.1"/>
    </source>
</evidence>
<dbReference type="FunFam" id="3.40.50.880:FF:000010">
    <property type="entry name" value="uncharacterized protein LOC100176842 isoform X2"/>
    <property type="match status" value="1"/>
</dbReference>
<feature type="active site" description="Charge relay system" evidence="10 11">
    <location>
        <position position="169"/>
    </location>
</feature>
<keyword evidence="14" id="KW-1185">Reference proteome</keyword>
<keyword evidence="5 10" id="KW-0456">Lyase</keyword>
<dbReference type="SUPFAM" id="SSF52317">
    <property type="entry name" value="Class I glutamine amidotransferase-like"/>
    <property type="match status" value="1"/>
</dbReference>
<dbReference type="GO" id="GO:1903600">
    <property type="term" value="C:glutaminase complex"/>
    <property type="evidence" value="ECO:0007669"/>
    <property type="project" value="TreeGrafter"/>
</dbReference>
<dbReference type="PIRSF" id="PIRSF005639">
    <property type="entry name" value="Glut_amidoT_SNO"/>
    <property type="match status" value="1"/>
</dbReference>
<dbReference type="InterPro" id="IPR029062">
    <property type="entry name" value="Class_I_gatase-like"/>
</dbReference>
<gene>
    <name evidence="10" type="primary">pdxT</name>
    <name evidence="13" type="ORF">DL897_12140</name>
</gene>
<evidence type="ECO:0000256" key="3">
    <source>
        <dbReference type="ARBA" id="ARBA00022898"/>
    </source>
</evidence>
<evidence type="ECO:0000256" key="11">
    <source>
        <dbReference type="PIRSR" id="PIRSR005639-1"/>
    </source>
</evidence>
<dbReference type="PANTHER" id="PTHR31559">
    <property type="entry name" value="PYRIDOXAL 5'-PHOSPHATE SYNTHASE SUBUNIT SNO"/>
    <property type="match status" value="1"/>
</dbReference>
<dbReference type="UniPathway" id="UPA00245"/>
<dbReference type="HAMAP" id="MF_01615">
    <property type="entry name" value="PdxT"/>
    <property type="match status" value="1"/>
</dbReference>
<evidence type="ECO:0000256" key="10">
    <source>
        <dbReference type="HAMAP-Rule" id="MF_01615"/>
    </source>
</evidence>
<dbReference type="GO" id="GO:0008614">
    <property type="term" value="P:pyridoxine metabolic process"/>
    <property type="evidence" value="ECO:0007669"/>
    <property type="project" value="TreeGrafter"/>
</dbReference>
<evidence type="ECO:0000256" key="8">
    <source>
        <dbReference type="ARBA" id="ARBA00054599"/>
    </source>
</evidence>
<reference evidence="13 14" key="2">
    <citation type="submission" date="2018-06" db="EMBL/GenBank/DDBJ databases">
        <authorList>
            <person name="Zhirakovskaya E."/>
        </authorList>
    </citation>
    <scope>NUCLEOTIDE SEQUENCE [LARGE SCALE GENOMIC DNA]</scope>
    <source>
        <strain evidence="13 14">FBKL4.011</strain>
    </source>
</reference>
<comment type="catalytic activity">
    <reaction evidence="7 10">
        <text>L-glutamine + H2O = L-glutamate + NH4(+)</text>
        <dbReference type="Rhea" id="RHEA:15889"/>
        <dbReference type="ChEBI" id="CHEBI:15377"/>
        <dbReference type="ChEBI" id="CHEBI:28938"/>
        <dbReference type="ChEBI" id="CHEBI:29985"/>
        <dbReference type="ChEBI" id="CHEBI:58359"/>
        <dbReference type="EC" id="3.5.1.2"/>
    </reaction>
</comment>
<evidence type="ECO:0000256" key="2">
    <source>
        <dbReference type="ARBA" id="ARBA00022801"/>
    </source>
</evidence>
<dbReference type="EMBL" id="QJKK01000006">
    <property type="protein sequence ID" value="RAL23428.1"/>
    <property type="molecule type" value="Genomic_DNA"/>
</dbReference>
<dbReference type="EC" id="3.5.1.2" evidence="10"/>
<keyword evidence="2 10" id="KW-0378">Hydrolase</keyword>
<feature type="binding site" evidence="10 12">
    <location>
        <begin position="133"/>
        <end position="134"/>
    </location>
    <ligand>
        <name>L-glutamine</name>
        <dbReference type="ChEBI" id="CHEBI:58359"/>
    </ligand>
</feature>
<dbReference type="PROSITE" id="PS51130">
    <property type="entry name" value="PDXT_SNO_2"/>
    <property type="match status" value="1"/>
</dbReference>
<feature type="active site" description="Nucleophile" evidence="10 11">
    <location>
        <position position="78"/>
    </location>
</feature>
<accession>A0A364K3U2</accession>
<comment type="function">
    <text evidence="8 10">Catalyzes the hydrolysis of glutamine to glutamate and ammonia as part of the biosynthesis of pyridoxal 5'-phosphate. The resulting ammonia molecule is channeled to the active site of PdxS.</text>
</comment>
<comment type="catalytic activity">
    <reaction evidence="6 10">
        <text>aldehydo-D-ribose 5-phosphate + D-glyceraldehyde 3-phosphate + L-glutamine = pyridoxal 5'-phosphate + L-glutamate + phosphate + 3 H2O + H(+)</text>
        <dbReference type="Rhea" id="RHEA:31507"/>
        <dbReference type="ChEBI" id="CHEBI:15377"/>
        <dbReference type="ChEBI" id="CHEBI:15378"/>
        <dbReference type="ChEBI" id="CHEBI:29985"/>
        <dbReference type="ChEBI" id="CHEBI:43474"/>
        <dbReference type="ChEBI" id="CHEBI:58273"/>
        <dbReference type="ChEBI" id="CHEBI:58359"/>
        <dbReference type="ChEBI" id="CHEBI:59776"/>
        <dbReference type="ChEBI" id="CHEBI:597326"/>
        <dbReference type="EC" id="4.3.3.6"/>
    </reaction>
</comment>
<sequence>MKIGVLALQGAVQEHLHLLQKLGVEAITVKRAEQLEDLDGLILPGGESTTMGKLLKKYDLIESLYQMHEQGKPLFGTCAGMILLAKEIEGQTESHLGLMDVHVKRNAFGRQIASFEANLVIKEVAEDFPAVFIRAPYIASVSPSVDILAEVDGKVVMARQGPLLASAFHPELTDDVRVHQYFVKMVQESMAKPSRVRV</sequence>
<dbReference type="GO" id="GO:0006543">
    <property type="term" value="P:L-glutamine catabolic process"/>
    <property type="evidence" value="ECO:0007669"/>
    <property type="project" value="UniProtKB-UniRule"/>
</dbReference>
<evidence type="ECO:0000256" key="12">
    <source>
        <dbReference type="PIRSR" id="PIRSR005639-2"/>
    </source>
</evidence>
<dbReference type="GO" id="GO:0005829">
    <property type="term" value="C:cytosol"/>
    <property type="evidence" value="ECO:0007669"/>
    <property type="project" value="TreeGrafter"/>
</dbReference>
<dbReference type="AlphaFoldDB" id="A0A364K3U2"/>
<dbReference type="Pfam" id="PF01174">
    <property type="entry name" value="SNO"/>
    <property type="match status" value="1"/>
</dbReference>
<evidence type="ECO:0000256" key="9">
    <source>
        <dbReference type="ARBA" id="ARBA00064749"/>
    </source>
</evidence>
<dbReference type="PROSITE" id="PS01236">
    <property type="entry name" value="PDXT_SNO_1"/>
    <property type="match status" value="1"/>
</dbReference>